<dbReference type="PROSITE" id="PS50113">
    <property type="entry name" value="PAC"/>
    <property type="match status" value="1"/>
</dbReference>
<evidence type="ECO:0000313" key="8">
    <source>
        <dbReference type="Proteomes" id="UP000253727"/>
    </source>
</evidence>
<feature type="transmembrane region" description="Helical" evidence="2">
    <location>
        <begin position="167"/>
        <end position="194"/>
    </location>
</feature>
<accession>A0A369QAB1</accession>
<dbReference type="Pfam" id="PF08448">
    <property type="entry name" value="PAS_4"/>
    <property type="match status" value="1"/>
</dbReference>
<dbReference type="Gene3D" id="3.20.20.450">
    <property type="entry name" value="EAL domain"/>
    <property type="match status" value="1"/>
</dbReference>
<dbReference type="InterPro" id="IPR001633">
    <property type="entry name" value="EAL_dom"/>
</dbReference>
<dbReference type="PANTHER" id="PTHR44757:SF2">
    <property type="entry name" value="BIOFILM ARCHITECTURE MAINTENANCE PROTEIN MBAA"/>
    <property type="match status" value="1"/>
</dbReference>
<dbReference type="RefSeq" id="WP_230079901.1">
    <property type="nucleotide sequence ID" value="NZ_QBKA01000002.1"/>
</dbReference>
<dbReference type="CDD" id="cd00130">
    <property type="entry name" value="PAS"/>
    <property type="match status" value="1"/>
</dbReference>
<dbReference type="InterPro" id="IPR000700">
    <property type="entry name" value="PAS-assoc_C"/>
</dbReference>
<evidence type="ECO:0000256" key="2">
    <source>
        <dbReference type="SAM" id="Phobius"/>
    </source>
</evidence>
<dbReference type="InterPro" id="IPR000160">
    <property type="entry name" value="GGDEF_dom"/>
</dbReference>
<dbReference type="AlphaFoldDB" id="A0A369QAB1"/>
<evidence type="ECO:0000256" key="1">
    <source>
        <dbReference type="SAM" id="MobiDB-lite"/>
    </source>
</evidence>
<dbReference type="InterPro" id="IPR000014">
    <property type="entry name" value="PAS"/>
</dbReference>
<dbReference type="Gene3D" id="3.30.450.20">
    <property type="entry name" value="PAS domain"/>
    <property type="match status" value="1"/>
</dbReference>
<dbReference type="InterPro" id="IPR029787">
    <property type="entry name" value="Nucleotide_cyclase"/>
</dbReference>
<dbReference type="SUPFAM" id="SSF55785">
    <property type="entry name" value="PYP-like sensor domain (PAS domain)"/>
    <property type="match status" value="1"/>
</dbReference>
<feature type="domain" description="PAS" evidence="3">
    <location>
        <begin position="284"/>
        <end position="337"/>
    </location>
</feature>
<evidence type="ECO:0000259" key="3">
    <source>
        <dbReference type="PROSITE" id="PS50112"/>
    </source>
</evidence>
<dbReference type="Pfam" id="PF00990">
    <property type="entry name" value="GGDEF"/>
    <property type="match status" value="1"/>
</dbReference>
<keyword evidence="2" id="KW-0812">Transmembrane</keyword>
<dbReference type="NCBIfam" id="TIGR00229">
    <property type="entry name" value="sensory_box"/>
    <property type="match status" value="1"/>
</dbReference>
<evidence type="ECO:0000259" key="5">
    <source>
        <dbReference type="PROSITE" id="PS50883"/>
    </source>
</evidence>
<dbReference type="Proteomes" id="UP000253727">
    <property type="component" value="Unassembled WGS sequence"/>
</dbReference>
<evidence type="ECO:0000313" key="7">
    <source>
        <dbReference type="EMBL" id="RDC60146.1"/>
    </source>
</evidence>
<dbReference type="Gene3D" id="2.40.10.220">
    <property type="entry name" value="predicted glycosyltransferase like domains"/>
    <property type="match status" value="1"/>
</dbReference>
<dbReference type="SUPFAM" id="SSF55073">
    <property type="entry name" value="Nucleotide cyclase"/>
    <property type="match status" value="1"/>
</dbReference>
<dbReference type="EMBL" id="QBKA01000002">
    <property type="protein sequence ID" value="RDC60146.1"/>
    <property type="molecule type" value="Genomic_DNA"/>
</dbReference>
<dbReference type="InterPro" id="IPR043128">
    <property type="entry name" value="Rev_trsase/Diguanyl_cyclase"/>
</dbReference>
<dbReference type="Pfam" id="PF00563">
    <property type="entry name" value="EAL"/>
    <property type="match status" value="1"/>
</dbReference>
<reference evidence="7 8" key="1">
    <citation type="submission" date="2018-04" db="EMBL/GenBank/DDBJ databases">
        <title>Altererythrobacter sp. HME9302 genome sequencing and assembly.</title>
        <authorList>
            <person name="Kang H."/>
            <person name="Kim H."/>
            <person name="Joh K."/>
        </authorList>
    </citation>
    <scope>NUCLEOTIDE SEQUENCE [LARGE SCALE GENOMIC DNA]</scope>
    <source>
        <strain evidence="7 8">HME9302</strain>
    </source>
</reference>
<dbReference type="CDD" id="cd01949">
    <property type="entry name" value="GGDEF"/>
    <property type="match status" value="1"/>
</dbReference>
<dbReference type="GO" id="GO:0035438">
    <property type="term" value="F:cyclic-di-GMP binding"/>
    <property type="evidence" value="ECO:0007669"/>
    <property type="project" value="InterPro"/>
</dbReference>
<feature type="compositionally biased region" description="Basic and acidic residues" evidence="1">
    <location>
        <begin position="58"/>
        <end position="82"/>
    </location>
</feature>
<dbReference type="InterPro" id="IPR035919">
    <property type="entry name" value="EAL_sf"/>
</dbReference>
<comment type="caution">
    <text evidence="7">The sequence shown here is derived from an EMBL/GenBank/DDBJ whole genome shotgun (WGS) entry which is preliminary data.</text>
</comment>
<dbReference type="InterPro" id="IPR035965">
    <property type="entry name" value="PAS-like_dom_sf"/>
</dbReference>
<organism evidence="7 8">
    <name type="scientific">Alteripontixanthobacter maritimus</name>
    <dbReference type="NCBI Taxonomy" id="2161824"/>
    <lineage>
        <taxon>Bacteria</taxon>
        <taxon>Pseudomonadati</taxon>
        <taxon>Pseudomonadota</taxon>
        <taxon>Alphaproteobacteria</taxon>
        <taxon>Sphingomonadales</taxon>
        <taxon>Erythrobacteraceae</taxon>
        <taxon>Alteripontixanthobacter</taxon>
    </lineage>
</organism>
<feature type="transmembrane region" description="Helical" evidence="2">
    <location>
        <begin position="138"/>
        <end position="155"/>
    </location>
</feature>
<dbReference type="Gene3D" id="3.30.70.270">
    <property type="match status" value="1"/>
</dbReference>
<sequence length="947" mass="102724">MRTAINRADGENPSAANGIAKPDSGAYGSDALGQPDQEAAPPATSTSGFTNITSDNLADDHSGPPLETDERRGAAPDHEKRNLVKRVHATAGGNAARTDAASDEKQYFMPQGWGLMGLFMLVAVVLAGLVALTMPSSTVLISGAGAVALAGLGRYSQKLERREGAPFLLRIFLMVLSVPMPMFLFGLTMALWALAGNVNWYWAVGSIVALNIAGTTLLKDRLVSSFCLSVAAWSGLVVVDGTGEAFTALAAGSLVLLVITRYQRRKGIVILKEEEARERIRNRAEDILRDYEETGQGWFWESDRRGRITYLTTGVAQTIGQEKSALIGRPFGELFDLGDINRESERTLTFQLSARSAFKELAVRAASSAEERWWSVSGRPIYDNFGNFVGFRGSGTDLTEKRRSQQNESRLAHFDSLTGLANRFQMSQTMEKILSAPQEMHRECSVMLLDLDRFKHVNDTLGHPAGDALLKQVAQRLNRTVGKAGRVGRIGGDEFQVILAGRADRTQLAQLSKDVIHSLSQPYSIDGQRVVIGASVGIAVSPDNGVSDEALIRNADLALYAAKDGGRGRHHFYADDLHSAAEERTKLENDLRDAIAAGDLELYYQPQVNTKTEQISGFEALVRWKHATQGWLSPEKFIPVAEDTGLITALGEWAIRTACHDLARWPDNLRCAVNVSPLQFANPNLPTVVTNAIAQAGIAPGRLELEITESVFLNDSDNTDAMFASLKRIGVRLALDDFGTGYSSLGYLKTAPFDKIKIDKSFISGATEPGNRNGAIIAAITSLAEALDMDTTAEGVETLDELELVNSLGCSHVQGYIYARPLSAQATLTRIGEGLDAHAVGPKSHRAPRYTTLRKVSVEHEGTSYQGTIRNISVTGARIEGLWNVPEGTRFTIALSSADVITCIARWSKNEKMGVEFDHPLELANNGTIVALDIGETNAKPVMRRSA</sequence>
<feature type="compositionally biased region" description="Polar residues" evidence="1">
    <location>
        <begin position="43"/>
        <end position="56"/>
    </location>
</feature>
<dbReference type="PROSITE" id="PS50883">
    <property type="entry name" value="EAL"/>
    <property type="match status" value="1"/>
</dbReference>
<feature type="domain" description="GGDEF" evidence="6">
    <location>
        <begin position="442"/>
        <end position="575"/>
    </location>
</feature>
<dbReference type="NCBIfam" id="TIGR00254">
    <property type="entry name" value="GGDEF"/>
    <property type="match status" value="1"/>
</dbReference>
<dbReference type="SMART" id="SM00052">
    <property type="entry name" value="EAL"/>
    <property type="match status" value="1"/>
</dbReference>
<protein>
    <submittedName>
        <fullName evidence="7">Signaling protein YkoW</fullName>
    </submittedName>
</protein>
<dbReference type="CDD" id="cd01948">
    <property type="entry name" value="EAL"/>
    <property type="match status" value="1"/>
</dbReference>
<gene>
    <name evidence="7" type="ORF">HME9302_01345</name>
</gene>
<keyword evidence="2" id="KW-0472">Membrane</keyword>
<dbReference type="SUPFAM" id="SSF141868">
    <property type="entry name" value="EAL domain-like"/>
    <property type="match status" value="1"/>
</dbReference>
<dbReference type="PROSITE" id="PS50112">
    <property type="entry name" value="PAS"/>
    <property type="match status" value="1"/>
</dbReference>
<name>A0A369QAB1_9SPHN</name>
<dbReference type="PANTHER" id="PTHR44757">
    <property type="entry name" value="DIGUANYLATE CYCLASE DGCP"/>
    <property type="match status" value="1"/>
</dbReference>
<dbReference type="SMART" id="SM00267">
    <property type="entry name" value="GGDEF"/>
    <property type="match status" value="1"/>
</dbReference>
<keyword evidence="8" id="KW-1185">Reference proteome</keyword>
<feature type="transmembrane region" description="Helical" evidence="2">
    <location>
        <begin position="200"/>
        <end position="217"/>
    </location>
</feature>
<keyword evidence="2" id="KW-1133">Transmembrane helix</keyword>
<feature type="domain" description="EAL" evidence="5">
    <location>
        <begin position="584"/>
        <end position="835"/>
    </location>
</feature>
<dbReference type="PROSITE" id="PS50887">
    <property type="entry name" value="GGDEF"/>
    <property type="match status" value="1"/>
</dbReference>
<dbReference type="SUPFAM" id="SSF141371">
    <property type="entry name" value="PilZ domain-like"/>
    <property type="match status" value="1"/>
</dbReference>
<proteinExistence type="predicted"/>
<dbReference type="Pfam" id="PF07238">
    <property type="entry name" value="PilZ"/>
    <property type="match status" value="1"/>
</dbReference>
<dbReference type="InterPro" id="IPR009875">
    <property type="entry name" value="PilZ_domain"/>
</dbReference>
<feature type="domain" description="PAC" evidence="4">
    <location>
        <begin position="357"/>
        <end position="410"/>
    </location>
</feature>
<evidence type="ECO:0000259" key="6">
    <source>
        <dbReference type="PROSITE" id="PS50887"/>
    </source>
</evidence>
<dbReference type="InterPro" id="IPR013656">
    <property type="entry name" value="PAS_4"/>
</dbReference>
<feature type="transmembrane region" description="Helical" evidence="2">
    <location>
        <begin position="113"/>
        <end position="132"/>
    </location>
</feature>
<feature type="region of interest" description="Disordered" evidence="1">
    <location>
        <begin position="1"/>
        <end position="101"/>
    </location>
</feature>
<evidence type="ECO:0000259" key="4">
    <source>
        <dbReference type="PROSITE" id="PS50113"/>
    </source>
</evidence>
<dbReference type="InterPro" id="IPR052155">
    <property type="entry name" value="Biofilm_reg_signaling"/>
</dbReference>